<sequence>MELIIKDLTSQLYDAKNELLVQEARIREEVCQAMTREMVDMEGKYDFWV</sequence>
<organism evidence="1 2">
    <name type="scientific">Protopolystoma xenopodis</name>
    <dbReference type="NCBI Taxonomy" id="117903"/>
    <lineage>
        <taxon>Eukaryota</taxon>
        <taxon>Metazoa</taxon>
        <taxon>Spiralia</taxon>
        <taxon>Lophotrochozoa</taxon>
        <taxon>Platyhelminthes</taxon>
        <taxon>Monogenea</taxon>
        <taxon>Polyopisthocotylea</taxon>
        <taxon>Polystomatidea</taxon>
        <taxon>Polystomatidae</taxon>
        <taxon>Protopolystoma</taxon>
    </lineage>
</organism>
<reference evidence="1" key="1">
    <citation type="submission" date="2018-11" db="EMBL/GenBank/DDBJ databases">
        <authorList>
            <consortium name="Pathogen Informatics"/>
        </authorList>
    </citation>
    <scope>NUCLEOTIDE SEQUENCE</scope>
</reference>
<dbReference type="Proteomes" id="UP000784294">
    <property type="component" value="Unassembled WGS sequence"/>
</dbReference>
<dbReference type="AlphaFoldDB" id="A0A448X8W3"/>
<evidence type="ECO:0000313" key="2">
    <source>
        <dbReference type="Proteomes" id="UP000784294"/>
    </source>
</evidence>
<proteinExistence type="predicted"/>
<evidence type="ECO:0000313" key="1">
    <source>
        <dbReference type="EMBL" id="VEL31098.1"/>
    </source>
</evidence>
<accession>A0A448X8W3</accession>
<comment type="caution">
    <text evidence="1">The sequence shown here is derived from an EMBL/GenBank/DDBJ whole genome shotgun (WGS) entry which is preliminary data.</text>
</comment>
<dbReference type="EMBL" id="CAAALY010118639">
    <property type="protein sequence ID" value="VEL31098.1"/>
    <property type="molecule type" value="Genomic_DNA"/>
</dbReference>
<keyword evidence="2" id="KW-1185">Reference proteome</keyword>
<protein>
    <submittedName>
        <fullName evidence="1">Uncharacterized protein</fullName>
    </submittedName>
</protein>
<name>A0A448X8W3_9PLAT</name>
<gene>
    <name evidence="1" type="ORF">PXEA_LOCUS24538</name>
</gene>